<proteinExistence type="predicted"/>
<gene>
    <name evidence="3" type="ORF">VFH_III030080</name>
</gene>
<evidence type="ECO:0000313" key="3">
    <source>
        <dbReference type="EMBL" id="CAI8602219.1"/>
    </source>
</evidence>
<evidence type="ECO:0000313" key="4">
    <source>
        <dbReference type="Proteomes" id="UP001157006"/>
    </source>
</evidence>
<keyword evidence="2" id="KW-1133">Transmembrane helix</keyword>
<accession>A0AAV0ZV17</accession>
<organism evidence="3 4">
    <name type="scientific">Vicia faba</name>
    <name type="common">Broad bean</name>
    <name type="synonym">Faba vulgaris</name>
    <dbReference type="NCBI Taxonomy" id="3906"/>
    <lineage>
        <taxon>Eukaryota</taxon>
        <taxon>Viridiplantae</taxon>
        <taxon>Streptophyta</taxon>
        <taxon>Embryophyta</taxon>
        <taxon>Tracheophyta</taxon>
        <taxon>Spermatophyta</taxon>
        <taxon>Magnoliopsida</taxon>
        <taxon>eudicotyledons</taxon>
        <taxon>Gunneridae</taxon>
        <taxon>Pentapetalae</taxon>
        <taxon>rosids</taxon>
        <taxon>fabids</taxon>
        <taxon>Fabales</taxon>
        <taxon>Fabaceae</taxon>
        <taxon>Papilionoideae</taxon>
        <taxon>50 kb inversion clade</taxon>
        <taxon>NPAAA clade</taxon>
        <taxon>Hologalegina</taxon>
        <taxon>IRL clade</taxon>
        <taxon>Fabeae</taxon>
        <taxon>Vicia</taxon>
    </lineage>
</organism>
<keyword evidence="2" id="KW-0812">Transmembrane</keyword>
<name>A0AAV0ZV17_VICFA</name>
<feature type="region of interest" description="Disordered" evidence="1">
    <location>
        <begin position="1"/>
        <end position="22"/>
    </location>
</feature>
<feature type="compositionally biased region" description="Basic and acidic residues" evidence="1">
    <location>
        <begin position="1"/>
        <end position="11"/>
    </location>
</feature>
<protein>
    <submittedName>
        <fullName evidence="3">Uncharacterized protein</fullName>
    </submittedName>
</protein>
<sequence length="115" mass="13208">MTNKNRTEEGARSPLLTAPVPLQYDSQTLSATHLTTTTPSTSTSTQKLASPHNRDAPSFSNSAVSSCTRQPTTTLRLSPFIHHVRFFILFCCFRYYVFWIFVCFVRKKIERWGSW</sequence>
<dbReference type="EMBL" id="OX451738">
    <property type="protein sequence ID" value="CAI8602219.1"/>
    <property type="molecule type" value="Genomic_DNA"/>
</dbReference>
<feature type="region of interest" description="Disordered" evidence="1">
    <location>
        <begin position="34"/>
        <end position="71"/>
    </location>
</feature>
<keyword evidence="2" id="KW-0472">Membrane</keyword>
<feature type="compositionally biased region" description="Low complexity" evidence="1">
    <location>
        <begin position="34"/>
        <end position="45"/>
    </location>
</feature>
<evidence type="ECO:0000256" key="1">
    <source>
        <dbReference type="SAM" id="MobiDB-lite"/>
    </source>
</evidence>
<reference evidence="3 4" key="1">
    <citation type="submission" date="2023-01" db="EMBL/GenBank/DDBJ databases">
        <authorList>
            <person name="Kreplak J."/>
        </authorList>
    </citation>
    <scope>NUCLEOTIDE SEQUENCE [LARGE SCALE GENOMIC DNA]</scope>
</reference>
<feature type="compositionally biased region" description="Polar residues" evidence="1">
    <location>
        <begin position="58"/>
        <end position="71"/>
    </location>
</feature>
<evidence type="ECO:0000256" key="2">
    <source>
        <dbReference type="SAM" id="Phobius"/>
    </source>
</evidence>
<dbReference type="AlphaFoldDB" id="A0AAV0ZV17"/>
<dbReference type="Proteomes" id="UP001157006">
    <property type="component" value="Chromosome 3"/>
</dbReference>
<feature type="transmembrane region" description="Helical" evidence="2">
    <location>
        <begin position="86"/>
        <end position="105"/>
    </location>
</feature>
<keyword evidence="4" id="KW-1185">Reference proteome</keyword>